<dbReference type="InterPro" id="IPR011604">
    <property type="entry name" value="PDDEXK-like_dom_sf"/>
</dbReference>
<dbReference type="InterPro" id="IPR027417">
    <property type="entry name" value="P-loop_NTPase"/>
</dbReference>
<dbReference type="KEGG" id="ptq:P700755_001963"/>
<accession>K4ITF1</accession>
<organism evidence="2 3">
    <name type="scientific">Psychroflexus torquis (strain ATCC 700755 / CIP 106069 / ACAM 623)</name>
    <dbReference type="NCBI Taxonomy" id="313595"/>
    <lineage>
        <taxon>Bacteria</taxon>
        <taxon>Pseudomonadati</taxon>
        <taxon>Bacteroidota</taxon>
        <taxon>Flavobacteriia</taxon>
        <taxon>Flavobacteriales</taxon>
        <taxon>Flavobacteriaceae</taxon>
        <taxon>Psychroflexus</taxon>
    </lineage>
</organism>
<reference evidence="2" key="2">
    <citation type="submission" date="2012-09" db="EMBL/GenBank/DDBJ databases">
        <title>The complete sequence of Psychroflexus torquis an extreme psychrophile from sea-ice that is stimulated by light.</title>
        <authorList>
            <person name="Feng S."/>
            <person name="Powell S.M."/>
            <person name="Bowman J.P."/>
        </authorList>
    </citation>
    <scope>NUCLEOTIDE SEQUENCE [LARGE SCALE GENOMIC DNA]</scope>
    <source>
        <strain evidence="2">ATCC 700755</strain>
    </source>
</reference>
<proteinExistence type="predicted"/>
<reference evidence="2" key="1">
    <citation type="submission" date="2006-03" db="EMBL/GenBank/DDBJ databases">
        <authorList>
            <person name="Bowman J."/>
            <person name="Ferriera S."/>
            <person name="Johnson J."/>
            <person name="Kravitz S."/>
            <person name="Halpern A."/>
            <person name="Remington K."/>
            <person name="Beeson K."/>
            <person name="Tran B."/>
            <person name="Rogers Y.-H."/>
            <person name="Friedman R."/>
            <person name="Venter J.C."/>
        </authorList>
    </citation>
    <scope>NUCLEOTIDE SEQUENCE [LARGE SCALE GENOMIC DNA]</scope>
    <source>
        <strain evidence="2">ATCC 700755</strain>
    </source>
</reference>
<name>K4ITF1_PSYTT</name>
<gene>
    <name evidence="2" type="ordered locus">P700755_001963</name>
</gene>
<dbReference type="Pfam" id="PF12705">
    <property type="entry name" value="PDDEXK_1"/>
    <property type="match status" value="1"/>
</dbReference>
<protein>
    <submittedName>
        <fullName evidence="2">ATP-dependent nuclease AddB-like protein</fullName>
    </submittedName>
</protein>
<dbReference type="OrthoDB" id="9762792at2"/>
<evidence type="ECO:0000313" key="2">
    <source>
        <dbReference type="EMBL" id="AFU68760.1"/>
    </source>
</evidence>
<dbReference type="eggNOG" id="COG2887">
    <property type="taxonomic scope" value="Bacteria"/>
</dbReference>
<sequence length="900" mass="104816">MESFIAHVVSQLQNVNLDHCRFVLPSRRAAQAFSKELLQRNQGESFIVPPIQSIEEFIEDVSEVKLINNLETLFEFYNIYKDHTDPKHQEPIDHVYNWGQSIIQDFNEIDRYQIDANQFFGNIKAIKDIEHWSKSDVKTELVENYIEFWERLPKYYHELKANLKSKNKAYQGMAYLEAVKNIEAYSKNSSRNFYLLGFNALNTCEEVIFQTIIDQNRGKVFWDIDNYLYDNHIAGMFLRHYSKTWPYYSRESLVPSTNSYLNKKEINIYGVPKKIGQAKLVGDLLSKMSEGELNETALILGDETLLQPILNSLPDNIKKVNVTMGLPLHQTNMVSFFEVLFKIRSQNEDRLHFKTLLELSGHPVLRKAYQKELQSIETRIHKNNIIFQSKEDFLKSCQSFDSDLILIFKLSIFIKDCSVDEFLANCLKIIEILKPNFSSDVLQLEYLFGFKKLFTKLKNLMESSELIKDFKVFHLIYIDILSSETLDFEGSPYEGLQIMGMLESRVLDFKNVIITSLNEGVLPSGKSQNSFIPFDLKKAYKLPTYKEKDAIYAYHFFRLIQRSSQCHFIYNNATSGIEKAEKSRFLTQLEIFKAPQHSVKNHTAVSNTQQKKTILKEVRKTPQMIEKLESLFQYGISPSALAAYIRNPIDFYRRYVLDIKEVDHIEEDISFRTHGTVIHDCLDFLYSNYKGKLLDSSDIDSMLKEYPNVIKTLFEKKFPKEALQNGKNLIDFKIAKQQIKRFLIQEKEIVKSNQVIILELENIAEKSITIDDIDFSIKLKGAVDRIDLCNNQLRIIDYKTGRVESKDLKIAENWTDFIEDYKYSKAFQVLFYSLLKEEDLGENGMAGIISLRNLKSGFMTCSQTKTNLTLKSLLPDFKIQLKSLILEILDPEIPFKEKLV</sequence>
<dbReference type="Gene3D" id="1.10.486.10">
    <property type="entry name" value="PCRA, domain 4"/>
    <property type="match status" value="1"/>
</dbReference>
<dbReference type="Gene3D" id="3.40.50.300">
    <property type="entry name" value="P-loop containing nucleotide triphosphate hydrolases"/>
    <property type="match status" value="1"/>
</dbReference>
<feature type="domain" description="PD-(D/E)XK endonuclease-like" evidence="1">
    <location>
        <begin position="636"/>
        <end position="896"/>
    </location>
</feature>
<dbReference type="HOGENOM" id="CLU_013279_0_0_10"/>
<dbReference type="RefSeq" id="WP_015024346.1">
    <property type="nucleotide sequence ID" value="NC_018721.1"/>
</dbReference>
<dbReference type="Gene3D" id="3.90.320.10">
    <property type="match status" value="1"/>
</dbReference>
<evidence type="ECO:0000259" key="1">
    <source>
        <dbReference type="Pfam" id="PF12705"/>
    </source>
</evidence>
<dbReference type="eggNOG" id="COG3893">
    <property type="taxonomic scope" value="Bacteria"/>
</dbReference>
<evidence type="ECO:0000313" key="3">
    <source>
        <dbReference type="Proteomes" id="UP000008514"/>
    </source>
</evidence>
<dbReference type="AlphaFoldDB" id="K4ITF1"/>
<dbReference type="STRING" id="313595.P700755_001963"/>
<keyword evidence="3" id="KW-1185">Reference proteome</keyword>
<dbReference type="SUPFAM" id="SSF52540">
    <property type="entry name" value="P-loop containing nucleoside triphosphate hydrolases"/>
    <property type="match status" value="1"/>
</dbReference>
<dbReference type="EMBL" id="CP003879">
    <property type="protein sequence ID" value="AFU68760.1"/>
    <property type="molecule type" value="Genomic_DNA"/>
</dbReference>
<dbReference type="InterPro" id="IPR038726">
    <property type="entry name" value="PDDEXK_AddAB-type"/>
</dbReference>
<dbReference type="Proteomes" id="UP000008514">
    <property type="component" value="Chromosome"/>
</dbReference>